<name>A0A1E3VNX6_9HYPH</name>
<proteinExistence type="predicted"/>
<dbReference type="Proteomes" id="UP000094172">
    <property type="component" value="Unassembled WGS sequence"/>
</dbReference>
<dbReference type="EMBL" id="LPWE01000011">
    <property type="protein sequence ID" value="ODR95248.1"/>
    <property type="molecule type" value="Genomic_DNA"/>
</dbReference>
<evidence type="ECO:0000313" key="2">
    <source>
        <dbReference type="Proteomes" id="UP000094172"/>
    </source>
</evidence>
<evidence type="ECO:0000313" key="1">
    <source>
        <dbReference type="EMBL" id="ODR95248.1"/>
    </source>
</evidence>
<comment type="caution">
    <text evidence="1">The sequence shown here is derived from an EMBL/GenBank/DDBJ whole genome shotgun (WGS) entry which is preliminary data.</text>
</comment>
<dbReference type="STRING" id="1774970.AUC70_06025"/>
<dbReference type="AlphaFoldDB" id="A0A1E3VNX6"/>
<gene>
    <name evidence="1" type="ORF">AUC70_06025</name>
</gene>
<protein>
    <submittedName>
        <fullName evidence="1">Uncharacterized protein</fullName>
    </submittedName>
</protein>
<reference evidence="1 2" key="1">
    <citation type="journal article" date="2016" name="Environ. Microbiol.">
        <title>New Methyloceanibacter diversity from North Sea sediments includes methanotroph containing solely the soluble methane monooxygenase.</title>
        <authorList>
            <person name="Vekeman B."/>
            <person name="Kerckhof F.M."/>
            <person name="Cremers G."/>
            <person name="de Vos P."/>
            <person name="Vandamme P."/>
            <person name="Boon N."/>
            <person name="Op den Camp H.J."/>
            <person name="Heylen K."/>
        </authorList>
    </citation>
    <scope>NUCLEOTIDE SEQUENCE [LARGE SCALE GENOMIC DNA]</scope>
    <source>
        <strain evidence="1 2">R-67176</strain>
    </source>
</reference>
<keyword evidence="2" id="KW-1185">Reference proteome</keyword>
<accession>A0A1E3VNX6</accession>
<organism evidence="1 2">
    <name type="scientific">Methyloceanibacter stevinii</name>
    <dbReference type="NCBI Taxonomy" id="1774970"/>
    <lineage>
        <taxon>Bacteria</taxon>
        <taxon>Pseudomonadati</taxon>
        <taxon>Pseudomonadota</taxon>
        <taxon>Alphaproteobacteria</taxon>
        <taxon>Hyphomicrobiales</taxon>
        <taxon>Hyphomicrobiaceae</taxon>
        <taxon>Methyloceanibacter</taxon>
    </lineage>
</organism>
<sequence length="127" mass="14287">MRAWVQEVQKAMKAGIDISLGPGNDLVHDRRVLNGQEDGAVETRLLHRARYEGHAHAFRNEIEDSLLKVCLEANLGRETAGLAMSDDRVVEARSSAARCDDEWRVLQFRDGDLALMGEGMSLWQRRA</sequence>